<evidence type="ECO:0000313" key="1">
    <source>
        <dbReference type="EMBL" id="OIP84580.1"/>
    </source>
</evidence>
<proteinExistence type="predicted"/>
<accession>A0A1J5HIW5</accession>
<dbReference type="EMBL" id="MNZM01000052">
    <property type="protein sequence ID" value="OIP84580.1"/>
    <property type="molecule type" value="Genomic_DNA"/>
</dbReference>
<protein>
    <recommendedName>
        <fullName evidence="3">NlpC/P60 domain-containing protein</fullName>
    </recommendedName>
</protein>
<sequence>MGNNKPHYFKYKYDEGPLLLEELSKAAFTTGNCRRAVQDYLYSVHAYFLKPEQVLLPEGYLHVGIFITKNGEYDRSLYKPGDIIYAERIMDKNNKSVDKKRTFFETENDWIINLHSAIIADQSLIYHTTAITGETCVWNFEKFSKYYKVIAIKRIK</sequence>
<reference evidence="1 2" key="1">
    <citation type="journal article" date="2016" name="Environ. Microbiol.">
        <title>Genomic resolution of a cold subsurface aquifer community provides metabolic insights for novel microbes adapted to high CO concentrations.</title>
        <authorList>
            <person name="Probst A.J."/>
            <person name="Castelle C.J."/>
            <person name="Singh A."/>
            <person name="Brown C.T."/>
            <person name="Anantharaman K."/>
            <person name="Sharon I."/>
            <person name="Hug L.A."/>
            <person name="Burstein D."/>
            <person name="Emerson J.B."/>
            <person name="Thomas B.C."/>
            <person name="Banfield J.F."/>
        </authorList>
    </citation>
    <scope>NUCLEOTIDE SEQUENCE [LARGE SCALE GENOMIC DNA]</scope>
    <source>
        <strain evidence="1">CG2_30_33_16</strain>
    </source>
</reference>
<evidence type="ECO:0008006" key="3">
    <source>
        <dbReference type="Google" id="ProtNLM"/>
    </source>
</evidence>
<evidence type="ECO:0000313" key="2">
    <source>
        <dbReference type="Proteomes" id="UP000183758"/>
    </source>
</evidence>
<gene>
    <name evidence="1" type="ORF">AUK04_02225</name>
</gene>
<organism evidence="1 2">
    <name type="scientific">Candidatus Roizmanbacteria bacterium CG2_30_33_16</name>
    <dbReference type="NCBI Taxonomy" id="1805340"/>
    <lineage>
        <taxon>Bacteria</taxon>
        <taxon>Candidatus Roizmaniibacteriota</taxon>
    </lineage>
</organism>
<dbReference type="Proteomes" id="UP000183758">
    <property type="component" value="Unassembled WGS sequence"/>
</dbReference>
<dbReference type="AlphaFoldDB" id="A0A1J5HIW5"/>
<name>A0A1J5HIW5_9BACT</name>
<comment type="caution">
    <text evidence="1">The sequence shown here is derived from an EMBL/GenBank/DDBJ whole genome shotgun (WGS) entry which is preliminary data.</text>
</comment>